<dbReference type="Pfam" id="PF25984">
    <property type="entry name" value="BSH_YknX"/>
    <property type="match status" value="1"/>
</dbReference>
<evidence type="ECO:0000256" key="1">
    <source>
        <dbReference type="ARBA" id="ARBA00004196"/>
    </source>
</evidence>
<dbReference type="PANTHER" id="PTHR32347">
    <property type="entry name" value="EFFLUX SYSTEM COMPONENT YKNX-RELATED"/>
    <property type="match status" value="1"/>
</dbReference>
<name>I7J5Y2_9CLOT</name>
<evidence type="ECO:0000313" key="6">
    <source>
        <dbReference type="EMBL" id="CCJ34117.1"/>
    </source>
</evidence>
<keyword evidence="2 3" id="KW-0175">Coiled coil</keyword>
<dbReference type="STRING" id="857293.CAAU_2033"/>
<evidence type="ECO:0000256" key="3">
    <source>
        <dbReference type="SAM" id="Coils"/>
    </source>
</evidence>
<gene>
    <name evidence="6" type="ORF">CAAU_2033</name>
</gene>
<dbReference type="GO" id="GO:0030313">
    <property type="term" value="C:cell envelope"/>
    <property type="evidence" value="ECO:0007669"/>
    <property type="project" value="UniProtKB-SubCell"/>
</dbReference>
<dbReference type="Pfam" id="PF25990">
    <property type="entry name" value="Beta-barrel_YknX"/>
    <property type="match status" value="1"/>
</dbReference>
<accession>I7J5Y2</accession>
<dbReference type="EMBL" id="CAKP01000106">
    <property type="protein sequence ID" value="CCJ34117.1"/>
    <property type="molecule type" value="Genomic_DNA"/>
</dbReference>
<dbReference type="InterPro" id="IPR050465">
    <property type="entry name" value="UPF0194_transport"/>
</dbReference>
<protein>
    <submittedName>
        <fullName evidence="6">HlyD family secretion protein</fullName>
    </submittedName>
</protein>
<dbReference type="RefSeq" id="WP_008909374.1">
    <property type="nucleotide sequence ID" value="NZ_CAKP01000106.1"/>
</dbReference>
<sequence length="365" mass="41270">MKKRIIPIILLLVTLSYLGYKKVLSKTSNENTYYGIVEVETVNASFEIAGRIKEIFVQEGQEIKEGDKLASLYSKEGEIKFEMANLSKEGALNELDRVKEGSRREEIDIQKALVEQAKSQVEQGQALLNQARNNLNIAKINLDYKRKIYEDYKELYDKNSISKFELDNAKNQLDLAEKNYVNAKEQLNFAQSQVESFNANLKAQEAKLKLLTSGATDNMIKSASIGAEQAEKNLELSKINIDKYTLTSPIDGIVETVNYNKGEFLQTGSPIVTILDKNNMYVKIFVPEKVLPDIKLGQNVILKSDFMKDKNIKGEIVYISPEAEFTPMNIVTKEDRTKLVFAVKVKILDHLDSVKPGMLLDVLLD</sequence>
<dbReference type="SUPFAM" id="SSF111369">
    <property type="entry name" value="HlyD-like secretion proteins"/>
    <property type="match status" value="2"/>
</dbReference>
<evidence type="ECO:0000259" key="5">
    <source>
        <dbReference type="Pfam" id="PF25990"/>
    </source>
</evidence>
<dbReference type="InterPro" id="IPR058636">
    <property type="entry name" value="Beta-barrel_YknX"/>
</dbReference>
<dbReference type="Gene3D" id="6.10.140.1990">
    <property type="match status" value="1"/>
</dbReference>
<evidence type="ECO:0000259" key="4">
    <source>
        <dbReference type="Pfam" id="PF25984"/>
    </source>
</evidence>
<organism evidence="6 7">
    <name type="scientific">Caloramator australicus RC3</name>
    <dbReference type="NCBI Taxonomy" id="857293"/>
    <lineage>
        <taxon>Bacteria</taxon>
        <taxon>Bacillati</taxon>
        <taxon>Bacillota</taxon>
        <taxon>Clostridia</taxon>
        <taxon>Eubacteriales</taxon>
        <taxon>Clostridiaceae</taxon>
        <taxon>Caloramator</taxon>
    </lineage>
</organism>
<dbReference type="Gene3D" id="2.40.50.100">
    <property type="match status" value="1"/>
</dbReference>
<dbReference type="PRINTS" id="PR01490">
    <property type="entry name" value="RTXTOXIND"/>
</dbReference>
<proteinExistence type="predicted"/>
<comment type="caution">
    <text evidence="6">The sequence shown here is derived from an EMBL/GenBank/DDBJ whole genome shotgun (WGS) entry which is preliminary data.</text>
</comment>
<dbReference type="GO" id="GO:1990195">
    <property type="term" value="C:macrolide transmembrane transporter complex"/>
    <property type="evidence" value="ECO:0007669"/>
    <property type="project" value="InterPro"/>
</dbReference>
<dbReference type="AlphaFoldDB" id="I7J5Y2"/>
<dbReference type="GO" id="GO:1990961">
    <property type="term" value="P:xenobiotic detoxification by transmembrane export across the plasma membrane"/>
    <property type="evidence" value="ECO:0007669"/>
    <property type="project" value="InterPro"/>
</dbReference>
<feature type="coiled-coil region" evidence="3">
    <location>
        <begin position="114"/>
        <end position="247"/>
    </location>
</feature>
<dbReference type="PANTHER" id="PTHR32347:SF23">
    <property type="entry name" value="BLL5650 PROTEIN"/>
    <property type="match status" value="1"/>
</dbReference>
<keyword evidence="7" id="KW-1185">Reference proteome</keyword>
<dbReference type="GO" id="GO:0019898">
    <property type="term" value="C:extrinsic component of membrane"/>
    <property type="evidence" value="ECO:0007669"/>
    <property type="project" value="InterPro"/>
</dbReference>
<comment type="subcellular location">
    <subcellularLocation>
        <location evidence="1">Cell envelope</location>
    </subcellularLocation>
</comment>
<dbReference type="GO" id="GO:0015562">
    <property type="term" value="F:efflux transmembrane transporter activity"/>
    <property type="evidence" value="ECO:0007669"/>
    <property type="project" value="InterPro"/>
</dbReference>
<reference evidence="6 7" key="1">
    <citation type="journal article" date="2011" name="J. Bacteriol.">
        <title>Draft genome sequence of Caloramator australicus strain RC3T, a thermoanaerobe from the Great Artesian Basin of Australia.</title>
        <authorList>
            <person name="Ogg C.D."/>
            <person name="Patel B.K.C."/>
        </authorList>
    </citation>
    <scope>NUCLEOTIDE SEQUENCE [LARGE SCALE GENOMIC DNA]</scope>
    <source>
        <strain evidence="6 7">RC3</strain>
    </source>
</reference>
<dbReference type="eggNOG" id="COG1566">
    <property type="taxonomic scope" value="Bacteria"/>
</dbReference>
<dbReference type="Proteomes" id="UP000007652">
    <property type="component" value="Unassembled WGS sequence"/>
</dbReference>
<dbReference type="InterPro" id="IPR058639">
    <property type="entry name" value="BSH_YknX-like"/>
</dbReference>
<evidence type="ECO:0000313" key="7">
    <source>
        <dbReference type="Proteomes" id="UP000007652"/>
    </source>
</evidence>
<dbReference type="InterPro" id="IPR030190">
    <property type="entry name" value="MacA_alpha-hairpin_sf"/>
</dbReference>
<feature type="domain" description="YknX-like beta-barrel" evidence="5">
    <location>
        <begin position="286"/>
        <end position="360"/>
    </location>
</feature>
<dbReference type="Gene3D" id="2.40.30.170">
    <property type="match status" value="1"/>
</dbReference>
<evidence type="ECO:0000256" key="2">
    <source>
        <dbReference type="ARBA" id="ARBA00023054"/>
    </source>
</evidence>
<feature type="domain" description="YknX-like barrel-sandwich hybrid" evidence="4">
    <location>
        <begin position="49"/>
        <end position="274"/>
    </location>
</feature>